<dbReference type="OrthoDB" id="9773892at2"/>
<evidence type="ECO:0000256" key="1">
    <source>
        <dbReference type="ARBA" id="ARBA00001941"/>
    </source>
</evidence>
<evidence type="ECO:0000256" key="7">
    <source>
        <dbReference type="ARBA" id="ARBA00023049"/>
    </source>
</evidence>
<feature type="domain" description="Peptidase M20 dimerisation" evidence="18">
    <location>
        <begin position="207"/>
        <end position="287"/>
    </location>
</feature>
<evidence type="ECO:0000313" key="21">
    <source>
        <dbReference type="EMBL" id="OXL43032.1"/>
    </source>
</evidence>
<dbReference type="Proteomes" id="UP001205531">
    <property type="component" value="Unassembled WGS sequence"/>
</dbReference>
<dbReference type="GO" id="GO:0046872">
    <property type="term" value="F:metal ion binding"/>
    <property type="evidence" value="ECO:0007669"/>
    <property type="project" value="UniProtKB-KW"/>
</dbReference>
<evidence type="ECO:0000256" key="16">
    <source>
        <dbReference type="ARBA" id="ARBA00077688"/>
    </source>
</evidence>
<accession>A0A229I3B2</accession>
<dbReference type="InterPro" id="IPR001160">
    <property type="entry name" value="Peptidase_M20C"/>
</dbReference>
<gene>
    <name evidence="21" type="ORF">CFT61_13125</name>
    <name evidence="20" type="ORF">F7D25_05475</name>
    <name evidence="19" type="ORF">NNC64_00620</name>
</gene>
<keyword evidence="3" id="KW-0645">Protease</keyword>
<dbReference type="FunFam" id="3.40.630.10:FF:000018">
    <property type="entry name" value="Aminoacyl-histidine dipeptidase PepD"/>
    <property type="match status" value="1"/>
</dbReference>
<reference evidence="20 23" key="2">
    <citation type="submission" date="2019-09" db="EMBL/GenBank/DDBJ databases">
        <title>Distinct polysaccharide growth profiles of human intestinal Prevotella copri isolates.</title>
        <authorList>
            <person name="Fehlner-Peach H."/>
            <person name="Magnabosco C."/>
            <person name="Raghavan V."/>
            <person name="Scher J.U."/>
            <person name="Tett A."/>
            <person name="Cox L.M."/>
            <person name="Gottsegen C."/>
            <person name="Watters A."/>
            <person name="Wiltshire- Gordon J.D."/>
            <person name="Segata N."/>
            <person name="Bonneau R."/>
            <person name="Littman D.R."/>
        </authorList>
    </citation>
    <scope>NUCLEOTIDE SEQUENCE [LARGE SCALE GENOMIC DNA]</scope>
    <source>
        <strain evidence="20">IAA917</strain>
        <strain evidence="23">iAA917</strain>
    </source>
</reference>
<dbReference type="AlphaFoldDB" id="A0A229I3B2"/>
<dbReference type="GO" id="GO:0005829">
    <property type="term" value="C:cytosol"/>
    <property type="evidence" value="ECO:0007669"/>
    <property type="project" value="TreeGrafter"/>
</dbReference>
<reference evidence="21 22" key="1">
    <citation type="submission" date="2017-07" db="EMBL/GenBank/DDBJ databases">
        <title>Draft genome sequence of Prevotella copri isolated from the gut of healthy adult Indian.</title>
        <authorList>
            <person name="Das B."/>
            <person name="Bag S."/>
            <person name="Ghosh T.S."/>
        </authorList>
    </citation>
    <scope>NUCLEOTIDE SEQUENCE [LARGE SCALE GENOMIC DNA]</scope>
    <source>
        <strain evidence="21 22">Indica</strain>
    </source>
</reference>
<dbReference type="RefSeq" id="WP_089544860.1">
    <property type="nucleotide sequence ID" value="NZ_CABOGV010000002.1"/>
</dbReference>
<dbReference type="Proteomes" id="UP000477980">
    <property type="component" value="Unassembled WGS sequence"/>
</dbReference>
<dbReference type="CDD" id="cd03890">
    <property type="entry name" value="M20_pepD"/>
    <property type="match status" value="1"/>
</dbReference>
<keyword evidence="8" id="KW-0170">Cobalt</keyword>
<dbReference type="InterPro" id="IPR002933">
    <property type="entry name" value="Peptidase_M20"/>
</dbReference>
<dbReference type="SUPFAM" id="SSF53187">
    <property type="entry name" value="Zn-dependent exopeptidases"/>
    <property type="match status" value="1"/>
</dbReference>
<evidence type="ECO:0000256" key="3">
    <source>
        <dbReference type="ARBA" id="ARBA00022670"/>
    </source>
</evidence>
<keyword evidence="5" id="KW-0378">Hydrolase</keyword>
<dbReference type="GO" id="GO:0006508">
    <property type="term" value="P:proteolysis"/>
    <property type="evidence" value="ECO:0007669"/>
    <property type="project" value="UniProtKB-KW"/>
</dbReference>
<dbReference type="Gene3D" id="3.40.630.10">
    <property type="entry name" value="Zn peptidases"/>
    <property type="match status" value="2"/>
</dbReference>
<evidence type="ECO:0000256" key="4">
    <source>
        <dbReference type="ARBA" id="ARBA00022723"/>
    </source>
</evidence>
<evidence type="ECO:0000256" key="14">
    <source>
        <dbReference type="ARBA" id="ARBA00075285"/>
    </source>
</evidence>
<organism evidence="20 23">
    <name type="scientific">Segatella copri</name>
    <dbReference type="NCBI Taxonomy" id="165179"/>
    <lineage>
        <taxon>Bacteria</taxon>
        <taxon>Pseudomonadati</taxon>
        <taxon>Bacteroidota</taxon>
        <taxon>Bacteroidia</taxon>
        <taxon>Bacteroidales</taxon>
        <taxon>Prevotellaceae</taxon>
        <taxon>Segatella</taxon>
    </lineage>
</organism>
<comment type="catalytic activity">
    <reaction evidence="9">
        <text>Hydrolysis of dipeptides, preferentially hydrophobic dipeptides including prolyl amino acids.</text>
        <dbReference type="EC" id="3.4.13.18"/>
    </reaction>
</comment>
<comment type="cofactor">
    <cofactor evidence="2">
        <name>Zn(2+)</name>
        <dbReference type="ChEBI" id="CHEBI:29105"/>
    </cofactor>
</comment>
<keyword evidence="7" id="KW-0482">Metalloprotease</keyword>
<comment type="similarity">
    <text evidence="12">Belongs to the peptidase M20C family.</text>
</comment>
<dbReference type="PANTHER" id="PTHR43501:SF1">
    <property type="entry name" value="CYTOSOL NON-SPECIFIC DIPEPTIDASE"/>
    <property type="match status" value="1"/>
</dbReference>
<dbReference type="FunFam" id="3.40.630.10:FF:000015">
    <property type="entry name" value="Aminoacyl-histidine dipeptidase PepD"/>
    <property type="match status" value="1"/>
</dbReference>
<dbReference type="InterPro" id="IPR011650">
    <property type="entry name" value="Peptidase_M20_dimer"/>
</dbReference>
<evidence type="ECO:0000256" key="2">
    <source>
        <dbReference type="ARBA" id="ARBA00001947"/>
    </source>
</evidence>
<dbReference type="EMBL" id="JANDWZ010000001">
    <property type="protein sequence ID" value="MCP9563077.1"/>
    <property type="molecule type" value="Genomic_DNA"/>
</dbReference>
<evidence type="ECO:0000256" key="5">
    <source>
        <dbReference type="ARBA" id="ARBA00022801"/>
    </source>
</evidence>
<evidence type="ECO:0000313" key="20">
    <source>
        <dbReference type="EMBL" id="MQP13864.1"/>
    </source>
</evidence>
<dbReference type="NCBIfam" id="TIGR01893">
    <property type="entry name" value="aa-his-dipept"/>
    <property type="match status" value="1"/>
</dbReference>
<evidence type="ECO:0000256" key="8">
    <source>
        <dbReference type="ARBA" id="ARBA00023285"/>
    </source>
</evidence>
<dbReference type="PIRSF" id="PIRSF016599">
    <property type="entry name" value="Xaa-His_dipept"/>
    <property type="match status" value="1"/>
</dbReference>
<name>A0A229I3B2_9BACT</name>
<dbReference type="EMBL" id="VZAH01000056">
    <property type="protein sequence ID" value="MQP13864.1"/>
    <property type="molecule type" value="Genomic_DNA"/>
</dbReference>
<evidence type="ECO:0000313" key="23">
    <source>
        <dbReference type="Proteomes" id="UP000477980"/>
    </source>
</evidence>
<comment type="cofactor">
    <cofactor evidence="1">
        <name>Co(2+)</name>
        <dbReference type="ChEBI" id="CHEBI:48828"/>
    </cofactor>
</comment>
<dbReference type="PRINTS" id="PR00934">
    <property type="entry name" value="XHISDIPTASE"/>
</dbReference>
<dbReference type="PANTHER" id="PTHR43501">
    <property type="entry name" value="CYTOSOL NON-SPECIFIC DIPEPTIDASE"/>
    <property type="match status" value="1"/>
</dbReference>
<reference evidence="19" key="3">
    <citation type="submission" date="2022-07" db="EMBL/GenBank/DDBJ databases">
        <title>Prevotella copri.</title>
        <authorList>
            <person name="Yang C."/>
        </authorList>
    </citation>
    <scope>NUCLEOTIDE SEQUENCE</scope>
    <source>
        <strain evidence="19">HF2107</strain>
    </source>
</reference>
<evidence type="ECO:0000259" key="18">
    <source>
        <dbReference type="Pfam" id="PF07687"/>
    </source>
</evidence>
<dbReference type="Pfam" id="PF07687">
    <property type="entry name" value="M20_dimer"/>
    <property type="match status" value="1"/>
</dbReference>
<dbReference type="GO" id="GO:0070573">
    <property type="term" value="F:metallodipeptidase activity"/>
    <property type="evidence" value="ECO:0007669"/>
    <property type="project" value="TreeGrafter"/>
</dbReference>
<keyword evidence="6" id="KW-0862">Zinc</keyword>
<dbReference type="EC" id="3.4.13.18" evidence="10"/>
<protein>
    <recommendedName>
        <fullName evidence="13">Cytosol non-specific dipeptidase</fullName>
        <ecNumber evidence="10">3.4.13.18</ecNumber>
    </recommendedName>
    <alternativeName>
        <fullName evidence="16">Aminoacyl-histidine dipeptidase</fullName>
    </alternativeName>
    <alternativeName>
        <fullName evidence="15">Beta-alanyl-histidine dipeptidase</fullName>
    </alternativeName>
    <alternativeName>
        <fullName evidence="14">Carnosinase</fullName>
    </alternativeName>
    <alternativeName>
        <fullName evidence="11">Peptidase D</fullName>
    </alternativeName>
    <alternativeName>
        <fullName evidence="17">Xaa-His dipeptidase</fullName>
    </alternativeName>
</protein>
<evidence type="ECO:0000256" key="13">
    <source>
        <dbReference type="ARBA" id="ARBA00071271"/>
    </source>
</evidence>
<evidence type="ECO:0000313" key="19">
    <source>
        <dbReference type="EMBL" id="MCP9563077.1"/>
    </source>
</evidence>
<evidence type="ECO:0000256" key="10">
    <source>
        <dbReference type="ARBA" id="ARBA00038976"/>
    </source>
</evidence>
<evidence type="ECO:0000313" key="22">
    <source>
        <dbReference type="Proteomes" id="UP000215155"/>
    </source>
</evidence>
<dbReference type="EMBL" id="NMPZ01000025">
    <property type="protein sequence ID" value="OXL43032.1"/>
    <property type="molecule type" value="Genomic_DNA"/>
</dbReference>
<evidence type="ECO:0000256" key="6">
    <source>
        <dbReference type="ARBA" id="ARBA00022833"/>
    </source>
</evidence>
<proteinExistence type="inferred from homology"/>
<keyword evidence="4" id="KW-0479">Metal-binding</keyword>
<evidence type="ECO:0000256" key="9">
    <source>
        <dbReference type="ARBA" id="ARBA00036421"/>
    </source>
</evidence>
<sequence>MADIKNLSPVEIWRNFDKLTQVPRPSGHLEKIQAYLLDWAKEAGVEAFQDAAGNIVMRKPATPGMENRKGVIMQAHMDMVPQKAPESNHDFENDPIETIIDGDWVRANKTTLGSDDGLGVATIMAVMEAKDLQHGPVEGLITADEETGMFGANGLPEGELNGDILLNLDTEVWGEFVIGSAGGIDITATLDYKEVETDKEDAAVKVTLKGLKGGHSGIEINEGRANANKCMVRFVREAISELDARLASWQGGNMRNAIPFQAQVVLTLPKENVEALNDMVADWKDEICDEFNGIENIENIEFFTENVETPATEVPAEIQDNLVDAIYACHDGVLRMAPSMPGIVETSSNLAIIEIGGGKAAIKILARSSHEYYKMYLATMMESCFNMAGMKVEFSGAYGGWNPNPKSDILEHVLKVYKEQNGKDGVVQAVHAGLECSIILGKYPHLDVVSFGPTLLSPHTANERCQISCVAPFWNLMKQLLAEIPAK</sequence>
<dbReference type="Pfam" id="PF01546">
    <property type="entry name" value="Peptidase_M20"/>
    <property type="match status" value="1"/>
</dbReference>
<evidence type="ECO:0000256" key="15">
    <source>
        <dbReference type="ARBA" id="ARBA00076004"/>
    </source>
</evidence>
<comment type="caution">
    <text evidence="20">The sequence shown here is derived from an EMBL/GenBank/DDBJ whole genome shotgun (WGS) entry which is preliminary data.</text>
</comment>
<evidence type="ECO:0000256" key="12">
    <source>
        <dbReference type="ARBA" id="ARBA00061423"/>
    </source>
</evidence>
<dbReference type="Proteomes" id="UP000215155">
    <property type="component" value="Unassembled WGS sequence"/>
</dbReference>
<evidence type="ECO:0000256" key="11">
    <source>
        <dbReference type="ARBA" id="ARBA00044252"/>
    </source>
</evidence>
<evidence type="ECO:0000256" key="17">
    <source>
        <dbReference type="ARBA" id="ARBA00078074"/>
    </source>
</evidence>